<protein>
    <recommendedName>
        <fullName evidence="9">Endoglucanase</fullName>
        <ecNumber evidence="9">3.2.1.4</ecNumber>
    </recommendedName>
</protein>
<name>A0A9Q0MYX8_9DIPT</name>
<evidence type="ECO:0000256" key="4">
    <source>
        <dbReference type="ARBA" id="ARBA00023001"/>
    </source>
</evidence>
<dbReference type="Proteomes" id="UP001151699">
    <property type="component" value="Chromosome B"/>
</dbReference>
<evidence type="ECO:0000259" key="10">
    <source>
        <dbReference type="Pfam" id="PF00759"/>
    </source>
</evidence>
<feature type="chain" id="PRO_5040539594" description="Endoglucanase" evidence="9">
    <location>
        <begin position="20"/>
        <end position="455"/>
    </location>
</feature>
<dbReference type="OrthoDB" id="10257085at2759"/>
<organism evidence="11 12">
    <name type="scientific">Pseudolycoriella hygida</name>
    <dbReference type="NCBI Taxonomy" id="35572"/>
    <lineage>
        <taxon>Eukaryota</taxon>
        <taxon>Metazoa</taxon>
        <taxon>Ecdysozoa</taxon>
        <taxon>Arthropoda</taxon>
        <taxon>Hexapoda</taxon>
        <taxon>Insecta</taxon>
        <taxon>Pterygota</taxon>
        <taxon>Neoptera</taxon>
        <taxon>Endopterygota</taxon>
        <taxon>Diptera</taxon>
        <taxon>Nematocera</taxon>
        <taxon>Sciaroidea</taxon>
        <taxon>Sciaridae</taxon>
        <taxon>Pseudolycoriella</taxon>
    </lineage>
</organism>
<keyword evidence="4 9" id="KW-0136">Cellulose degradation</keyword>
<evidence type="ECO:0000256" key="8">
    <source>
        <dbReference type="PROSITE-ProRule" id="PRU10060"/>
    </source>
</evidence>
<proteinExistence type="inferred from homology"/>
<dbReference type="EMBL" id="WJQU01000002">
    <property type="protein sequence ID" value="KAJ6640623.1"/>
    <property type="molecule type" value="Genomic_DNA"/>
</dbReference>
<accession>A0A9Q0MYX8</accession>
<evidence type="ECO:0000313" key="11">
    <source>
        <dbReference type="EMBL" id="KAJ6640623.1"/>
    </source>
</evidence>
<gene>
    <name evidence="11" type="primary">celD_1</name>
    <name evidence="11" type="ORF">Bhyg_05554</name>
</gene>
<evidence type="ECO:0000313" key="12">
    <source>
        <dbReference type="Proteomes" id="UP001151699"/>
    </source>
</evidence>
<comment type="similarity">
    <text evidence="2 8 9">Belongs to the glycosyl hydrolase 9 (cellulase E) family.</text>
</comment>
<keyword evidence="7 8" id="KW-0624">Polysaccharide degradation</keyword>
<evidence type="ECO:0000256" key="1">
    <source>
        <dbReference type="ARBA" id="ARBA00000966"/>
    </source>
</evidence>
<dbReference type="InterPro" id="IPR033126">
    <property type="entry name" value="Glyco_hydro_9_Asp/Glu_AS"/>
</dbReference>
<dbReference type="InterPro" id="IPR012341">
    <property type="entry name" value="6hp_glycosidase-like_sf"/>
</dbReference>
<dbReference type="AlphaFoldDB" id="A0A9Q0MYX8"/>
<evidence type="ECO:0000256" key="6">
    <source>
        <dbReference type="ARBA" id="ARBA00023295"/>
    </source>
</evidence>
<dbReference type="InterPro" id="IPR001701">
    <property type="entry name" value="Glyco_hydro_9"/>
</dbReference>
<dbReference type="GO" id="GO:0030245">
    <property type="term" value="P:cellulose catabolic process"/>
    <property type="evidence" value="ECO:0007669"/>
    <property type="project" value="UniProtKB-KW"/>
</dbReference>
<dbReference type="PROSITE" id="PS00698">
    <property type="entry name" value="GH9_3"/>
    <property type="match status" value="1"/>
</dbReference>
<comment type="catalytic activity">
    <reaction evidence="1 9">
        <text>Endohydrolysis of (1-&gt;4)-beta-D-glucosidic linkages in cellulose, lichenin and cereal beta-D-glucans.</text>
        <dbReference type="EC" id="3.2.1.4"/>
    </reaction>
</comment>
<feature type="active site" evidence="8">
    <location>
        <position position="425"/>
    </location>
</feature>
<comment type="caution">
    <text evidence="11">The sequence shown here is derived from an EMBL/GenBank/DDBJ whole genome shotgun (WGS) entry which is preliminary data.</text>
</comment>
<reference evidence="11" key="1">
    <citation type="submission" date="2022-07" db="EMBL/GenBank/DDBJ databases">
        <authorList>
            <person name="Trinca V."/>
            <person name="Uliana J.V.C."/>
            <person name="Torres T.T."/>
            <person name="Ward R.J."/>
            <person name="Monesi N."/>
        </authorList>
    </citation>
    <scope>NUCLEOTIDE SEQUENCE</scope>
    <source>
        <strain evidence="11">HSMRA1968</strain>
        <tissue evidence="11">Whole embryos</tissue>
    </source>
</reference>
<evidence type="ECO:0000256" key="5">
    <source>
        <dbReference type="ARBA" id="ARBA00023277"/>
    </source>
</evidence>
<evidence type="ECO:0000256" key="7">
    <source>
        <dbReference type="ARBA" id="ARBA00023326"/>
    </source>
</evidence>
<evidence type="ECO:0000256" key="2">
    <source>
        <dbReference type="ARBA" id="ARBA00007072"/>
    </source>
</evidence>
<evidence type="ECO:0000256" key="3">
    <source>
        <dbReference type="ARBA" id="ARBA00022801"/>
    </source>
</evidence>
<keyword evidence="12" id="KW-1185">Reference proteome</keyword>
<keyword evidence="6 8" id="KW-0326">Glycosidase</keyword>
<feature type="active site" evidence="8">
    <location>
        <position position="434"/>
    </location>
</feature>
<dbReference type="Gene3D" id="1.50.10.10">
    <property type="match status" value="1"/>
</dbReference>
<sequence>MKFLVVFALVLGLASLGVAQFDYGDVIRRSLLFYEAQRTGVLPPTNRIPWRGNSFVTDQGLGGWSLAGGYFDAGDHVKFGFPFASMTTMMAWGMLDSRPGYERAGQWSFAIDALRWATDYMIRIHPSANELYVQVGNGNEDHAFWGRPEQWTGSNPRPFLRATTALPATEVACETAAALAAASMVFRGNGETAYANTLLNHAIQLYSFGNNFRGSYSDSFPEVRDFYNSWSGFNDELLYSAAWLYRATGNAQYRTDYTNFWNQFGMGSRPSEISWDDKQAAAQILLAKIDGAPQYVNAAQAFCNWVVLDAPRTPLNLVFLSPWGSLRHASNVAFGCLQLAQVGINPGPYRAFARQQIDYMLGSTGRSFVVGFGVNPPQRPHHTSSSCPNMPAPCDWSHFHAPGPNPQVLHGALVGGPDINDQWADNRDDYVTNEVAIDYNAAFQGALAELTYLYQ</sequence>
<feature type="signal peptide" evidence="9">
    <location>
        <begin position="1"/>
        <end position="19"/>
    </location>
</feature>
<dbReference type="SUPFAM" id="SSF48208">
    <property type="entry name" value="Six-hairpin glycosidases"/>
    <property type="match status" value="1"/>
</dbReference>
<dbReference type="EC" id="3.2.1.4" evidence="9"/>
<dbReference type="GO" id="GO:0008810">
    <property type="term" value="F:cellulase activity"/>
    <property type="evidence" value="ECO:0007669"/>
    <property type="project" value="UniProtKB-EC"/>
</dbReference>
<keyword evidence="3 8" id="KW-0378">Hydrolase</keyword>
<feature type="domain" description="Glycoside hydrolase family 9" evidence="10">
    <location>
        <begin position="23"/>
        <end position="447"/>
    </location>
</feature>
<keyword evidence="9" id="KW-0732">Signal</keyword>
<dbReference type="InterPro" id="IPR008928">
    <property type="entry name" value="6-hairpin_glycosidase_sf"/>
</dbReference>
<dbReference type="PANTHER" id="PTHR22298">
    <property type="entry name" value="ENDO-1,4-BETA-GLUCANASE"/>
    <property type="match status" value="1"/>
</dbReference>
<dbReference type="Pfam" id="PF00759">
    <property type="entry name" value="Glyco_hydro_9"/>
    <property type="match status" value="1"/>
</dbReference>
<evidence type="ECO:0000256" key="9">
    <source>
        <dbReference type="RuleBase" id="RU361166"/>
    </source>
</evidence>
<keyword evidence="5 8" id="KW-0119">Carbohydrate metabolism</keyword>